<dbReference type="OrthoDB" id="9763003at2"/>
<feature type="transmembrane region" description="Helical" evidence="6">
    <location>
        <begin position="12"/>
        <end position="29"/>
    </location>
</feature>
<evidence type="ECO:0000313" key="8">
    <source>
        <dbReference type="Proteomes" id="UP000201169"/>
    </source>
</evidence>
<organism evidence="7 8">
    <name type="scientific">Campylobacter avium LMG 24591</name>
    <dbReference type="NCBI Taxonomy" id="522484"/>
    <lineage>
        <taxon>Bacteria</taxon>
        <taxon>Pseudomonadati</taxon>
        <taxon>Campylobacterota</taxon>
        <taxon>Epsilonproteobacteria</taxon>
        <taxon>Campylobacterales</taxon>
        <taxon>Campylobacteraceae</taxon>
        <taxon>Campylobacter</taxon>
    </lineage>
</organism>
<dbReference type="GO" id="GO:0005436">
    <property type="term" value="F:sodium:phosphate symporter activity"/>
    <property type="evidence" value="ECO:0007669"/>
    <property type="project" value="InterPro"/>
</dbReference>
<feature type="transmembrane region" description="Helical" evidence="6">
    <location>
        <begin position="137"/>
        <end position="155"/>
    </location>
</feature>
<dbReference type="PANTHER" id="PTHR10010:SF46">
    <property type="entry name" value="SODIUM-DEPENDENT PHOSPHATE TRANSPORT PROTEIN 2B"/>
    <property type="match status" value="1"/>
</dbReference>
<feature type="transmembrane region" description="Helical" evidence="6">
    <location>
        <begin position="200"/>
        <end position="221"/>
    </location>
</feature>
<evidence type="ECO:0000256" key="2">
    <source>
        <dbReference type="ARBA" id="ARBA00022475"/>
    </source>
</evidence>
<dbReference type="GO" id="GO:0005886">
    <property type="term" value="C:plasma membrane"/>
    <property type="evidence" value="ECO:0007669"/>
    <property type="project" value="UniProtKB-SubCell"/>
</dbReference>
<dbReference type="PANTHER" id="PTHR10010">
    <property type="entry name" value="SOLUTE CARRIER FAMILY 34 SODIUM PHOSPHATE , MEMBER 2-RELATED"/>
    <property type="match status" value="1"/>
</dbReference>
<protein>
    <submittedName>
        <fullName evidence="7">Na+/Pi-cotransporter</fullName>
    </submittedName>
</protein>
<proteinExistence type="predicted"/>
<dbReference type="Proteomes" id="UP000201169">
    <property type="component" value="Chromosome"/>
</dbReference>
<dbReference type="EMBL" id="CP022347">
    <property type="protein sequence ID" value="ASQ31144.1"/>
    <property type="molecule type" value="Genomic_DNA"/>
</dbReference>
<keyword evidence="8" id="KW-1185">Reference proteome</keyword>
<keyword evidence="2" id="KW-1003">Cell membrane</keyword>
<evidence type="ECO:0000313" key="7">
    <source>
        <dbReference type="EMBL" id="ASQ31144.1"/>
    </source>
</evidence>
<sequence>MQKNKILRSAKTLSSLAIFMFLMLILLTYHSFLTLCAGICIFLFAMILLQDAFKVLSGGILDKILNKVANKNYKAFLFGFTLSTIVQSSGLVSVIAISFLSASLISLSAGVAMIYGVNLSTAFSAWIVGYFGLKSEISLYAMPLIIFGVILYFNKDKTKKHIGLFVLSLGFLFLGISYMKEGFENFKDSVDISKYQMQGFLGLIVYVFIGMGITALTQSSHATLTLAITALSVGQVSYENAVALAIGANVGSTIMTVIGSIGSNAEGKKITVTHVLFNVIAALLSIIFIKYYLIATDYFATVLNIKSDDYVLKLAIFTTLFNVLAVILLYPFIKQMCSFLNLVIKDTKTKQEKALYLNESALEFAHSAKEVGEKESKHLFEIACLIIAKAINIKTSDIDSSENVDEIIKKRNTQTQDNLNQIYQDKFKLIYSEIIDFIAHAHLAHGYNAYANSFMDIKRANLFMAAAVKSAIELQVNIEKYAFSSNKALSEEYAHLRRNILRMLRLSKNLLLSTDEEKRQEILQELEFNVKKYDAISSNSLDSLIRYKRITDTMATSIMNDTAIARNIAKDIRHCAEILSKQDKEEKEELNLS</sequence>
<feature type="transmembrane region" description="Helical" evidence="6">
    <location>
        <begin position="241"/>
        <end position="263"/>
    </location>
</feature>
<gene>
    <name evidence="7" type="ORF">CAV_1537</name>
</gene>
<feature type="transmembrane region" description="Helical" evidence="6">
    <location>
        <begin position="314"/>
        <end position="333"/>
    </location>
</feature>
<dbReference type="KEGG" id="cavi:CAV_1537"/>
<reference evidence="7 8" key="1">
    <citation type="submission" date="2017-07" db="EMBL/GenBank/DDBJ databases">
        <title>Analysis of two Campylobacter avium genomes and identification of a novel hippuricase gene.</title>
        <authorList>
            <person name="Miller W.G."/>
            <person name="Chapman M.H."/>
            <person name="Yee E."/>
            <person name="Revez J."/>
            <person name="Bono J.L."/>
            <person name="Rossi M."/>
        </authorList>
    </citation>
    <scope>NUCLEOTIDE SEQUENCE [LARGE SCALE GENOMIC DNA]</scope>
    <source>
        <strain evidence="7 8">LMG 24591</strain>
    </source>
</reference>
<dbReference type="GO" id="GO:0044341">
    <property type="term" value="P:sodium-dependent phosphate transport"/>
    <property type="evidence" value="ECO:0007669"/>
    <property type="project" value="InterPro"/>
</dbReference>
<keyword evidence="5 6" id="KW-0472">Membrane</keyword>
<dbReference type="RefSeq" id="WP_094325954.1">
    <property type="nucleotide sequence ID" value="NZ_CP022347.1"/>
</dbReference>
<keyword evidence="3 6" id="KW-0812">Transmembrane</keyword>
<feature type="transmembrane region" description="Helical" evidence="6">
    <location>
        <begin position="275"/>
        <end position="294"/>
    </location>
</feature>
<feature type="transmembrane region" description="Helical" evidence="6">
    <location>
        <begin position="76"/>
        <end position="99"/>
    </location>
</feature>
<evidence type="ECO:0000256" key="4">
    <source>
        <dbReference type="ARBA" id="ARBA00022989"/>
    </source>
</evidence>
<dbReference type="NCBIfam" id="NF037997">
    <property type="entry name" value="Na_Pi_symport"/>
    <property type="match status" value="1"/>
</dbReference>
<keyword evidence="4 6" id="KW-1133">Transmembrane helix</keyword>
<comment type="subcellular location">
    <subcellularLocation>
        <location evidence="1">Cell membrane</location>
        <topology evidence="1">Multi-pass membrane protein</topology>
    </subcellularLocation>
</comment>
<feature type="transmembrane region" description="Helical" evidence="6">
    <location>
        <begin position="161"/>
        <end position="179"/>
    </location>
</feature>
<dbReference type="Pfam" id="PF02690">
    <property type="entry name" value="Na_Pi_cotrans"/>
    <property type="match status" value="2"/>
</dbReference>
<name>A0A222MYC3_9BACT</name>
<evidence type="ECO:0000256" key="3">
    <source>
        <dbReference type="ARBA" id="ARBA00022692"/>
    </source>
</evidence>
<accession>A0A222MYC3</accession>
<evidence type="ECO:0000256" key="6">
    <source>
        <dbReference type="SAM" id="Phobius"/>
    </source>
</evidence>
<dbReference type="AlphaFoldDB" id="A0A222MYC3"/>
<dbReference type="InterPro" id="IPR003841">
    <property type="entry name" value="Na/Pi_transpt"/>
</dbReference>
<feature type="transmembrane region" description="Helical" evidence="6">
    <location>
        <begin position="105"/>
        <end position="130"/>
    </location>
</feature>
<evidence type="ECO:0000256" key="5">
    <source>
        <dbReference type="ARBA" id="ARBA00023136"/>
    </source>
</evidence>
<evidence type="ECO:0000256" key="1">
    <source>
        <dbReference type="ARBA" id="ARBA00004651"/>
    </source>
</evidence>